<reference evidence="2 3" key="1">
    <citation type="submission" date="2021-06" db="EMBL/GenBank/DDBJ databases">
        <authorList>
            <person name="Palmer J.M."/>
        </authorList>
    </citation>
    <scope>NUCLEOTIDE SEQUENCE [LARGE SCALE GENOMIC DNA]</scope>
    <source>
        <strain evidence="2 3">AS_MEX2019</strain>
        <tissue evidence="2">Muscle</tissue>
    </source>
</reference>
<organism evidence="2 3">
    <name type="scientific">Ameca splendens</name>
    <dbReference type="NCBI Taxonomy" id="208324"/>
    <lineage>
        <taxon>Eukaryota</taxon>
        <taxon>Metazoa</taxon>
        <taxon>Chordata</taxon>
        <taxon>Craniata</taxon>
        <taxon>Vertebrata</taxon>
        <taxon>Euteleostomi</taxon>
        <taxon>Actinopterygii</taxon>
        <taxon>Neopterygii</taxon>
        <taxon>Teleostei</taxon>
        <taxon>Neoteleostei</taxon>
        <taxon>Acanthomorphata</taxon>
        <taxon>Ovalentaria</taxon>
        <taxon>Atherinomorphae</taxon>
        <taxon>Cyprinodontiformes</taxon>
        <taxon>Goodeidae</taxon>
        <taxon>Ameca</taxon>
    </lineage>
</organism>
<dbReference type="Proteomes" id="UP001469553">
    <property type="component" value="Unassembled WGS sequence"/>
</dbReference>
<dbReference type="EMBL" id="JAHRIP010066155">
    <property type="protein sequence ID" value="MEQ2306299.1"/>
    <property type="molecule type" value="Genomic_DNA"/>
</dbReference>
<accession>A0ABV0ZJ88</accession>
<evidence type="ECO:0000313" key="3">
    <source>
        <dbReference type="Proteomes" id="UP001469553"/>
    </source>
</evidence>
<gene>
    <name evidence="2" type="ORF">AMECASPLE_006621</name>
</gene>
<protein>
    <submittedName>
        <fullName evidence="2">Uncharacterized protein</fullName>
    </submittedName>
</protein>
<sequence>MGRPWSLWREACSTAESKVEGSVRILRLQDGWNSHKVQSILGAAITAVNHSDNICRPLPPRRLDGNGKGGQGAKSWPIKTGKS</sequence>
<evidence type="ECO:0000313" key="2">
    <source>
        <dbReference type="EMBL" id="MEQ2306299.1"/>
    </source>
</evidence>
<proteinExistence type="predicted"/>
<comment type="caution">
    <text evidence="2">The sequence shown here is derived from an EMBL/GenBank/DDBJ whole genome shotgun (WGS) entry which is preliminary data.</text>
</comment>
<feature type="region of interest" description="Disordered" evidence="1">
    <location>
        <begin position="56"/>
        <end position="83"/>
    </location>
</feature>
<name>A0ABV0ZJ88_9TELE</name>
<evidence type="ECO:0000256" key="1">
    <source>
        <dbReference type="SAM" id="MobiDB-lite"/>
    </source>
</evidence>
<keyword evidence="3" id="KW-1185">Reference proteome</keyword>